<evidence type="ECO:0000313" key="1">
    <source>
        <dbReference type="EMBL" id="QCK13498.1"/>
    </source>
</evidence>
<sequence length="378" mass="43963">MKRILFFSIIALTIFQSCSSGKKQFEQGNYEEAVFLAVNRLRDKPDNKKATQTLRKAYPLAVNLHLRKINQYKSSTDRFKYDRIAQSYKLLNNMNNEVERCPACMNLVETRGFLNEYNEAARLAAEERYQAGVEFLSNGDRRSAIEAVNHFRRADQFVSNYKDVNDKIEEARWAATLKVLVEQIPVHSQTFGLSNQFFQNQINEYLAHQNSNEFVRFFTVDEAEKMQLEEFDHYIRMQFDDFQVGNTHLRENSEVITRDSVKVGDVEVEGVKKPVYGTVKAKLTVFTKSVMSRGLLDVQIWDARSNRILRQEKLPGQFEWVTQWGNFNGDERALTKEQIAITKMREVPPPPPQDLFIEFCKPIYGQVTNLVSGYYRGI</sequence>
<evidence type="ECO:0000313" key="2">
    <source>
        <dbReference type="Proteomes" id="UP000298616"/>
    </source>
</evidence>
<keyword evidence="2" id="KW-1185">Reference proteome</keyword>
<accession>A0A4D7K275</accession>
<dbReference type="KEGG" id="fpf:DCC35_01375"/>
<dbReference type="PROSITE" id="PS51257">
    <property type="entry name" value="PROKAR_LIPOPROTEIN"/>
    <property type="match status" value="1"/>
</dbReference>
<dbReference type="OrthoDB" id="1489643at2"/>
<evidence type="ECO:0008006" key="3">
    <source>
        <dbReference type="Google" id="ProtNLM"/>
    </source>
</evidence>
<protein>
    <recommendedName>
        <fullName evidence="3">Lipoprotein</fullName>
    </recommendedName>
</protein>
<dbReference type="Proteomes" id="UP000298616">
    <property type="component" value="Chromosome"/>
</dbReference>
<gene>
    <name evidence="1" type="ORF">DCC35_01375</name>
</gene>
<proteinExistence type="predicted"/>
<dbReference type="EMBL" id="CP028923">
    <property type="protein sequence ID" value="QCK13498.1"/>
    <property type="molecule type" value="Genomic_DNA"/>
</dbReference>
<reference evidence="1 2" key="1">
    <citation type="submission" date="2018-04" db="EMBL/GenBank/DDBJ databases">
        <title>Complete genome uncultured novel isolate.</title>
        <authorList>
            <person name="Merlino G."/>
        </authorList>
    </citation>
    <scope>NUCLEOTIDE SEQUENCE [LARGE SCALE GENOMIC DNA]</scope>
    <source>
        <strain evidence="2">R1DC9</strain>
    </source>
</reference>
<name>A0A4D7K275_9BACT</name>
<organism evidence="1 2">
    <name type="scientific">Mangrovivirga cuniculi</name>
    <dbReference type="NCBI Taxonomy" id="2715131"/>
    <lineage>
        <taxon>Bacteria</taxon>
        <taxon>Pseudomonadati</taxon>
        <taxon>Bacteroidota</taxon>
        <taxon>Cytophagia</taxon>
        <taxon>Cytophagales</taxon>
        <taxon>Mangrovivirgaceae</taxon>
        <taxon>Mangrovivirga</taxon>
    </lineage>
</organism>
<dbReference type="RefSeq" id="WP_137089093.1">
    <property type="nucleotide sequence ID" value="NZ_CP028923.1"/>
</dbReference>
<dbReference type="AlphaFoldDB" id="A0A4D7K275"/>